<feature type="region of interest" description="Disordered" evidence="1">
    <location>
        <begin position="923"/>
        <end position="954"/>
    </location>
</feature>
<evidence type="ECO:0000256" key="2">
    <source>
        <dbReference type="SAM" id="Phobius"/>
    </source>
</evidence>
<dbReference type="Proteomes" id="UP001358614">
    <property type="component" value="Chromosome 2"/>
</dbReference>
<feature type="compositionally biased region" description="Polar residues" evidence="1">
    <location>
        <begin position="428"/>
        <end position="444"/>
    </location>
</feature>
<feature type="compositionally biased region" description="Basic and acidic residues" evidence="1">
    <location>
        <begin position="1157"/>
        <end position="1169"/>
    </location>
</feature>
<keyword evidence="2" id="KW-0812">Transmembrane</keyword>
<feature type="compositionally biased region" description="Gly residues" evidence="1">
    <location>
        <begin position="238"/>
        <end position="247"/>
    </location>
</feature>
<keyword evidence="2" id="KW-1133">Transmembrane helix</keyword>
<evidence type="ECO:0000313" key="3">
    <source>
        <dbReference type="EMBL" id="WWD08344.1"/>
    </source>
</evidence>
<feature type="compositionally biased region" description="Polar residues" evidence="1">
    <location>
        <begin position="986"/>
        <end position="997"/>
    </location>
</feature>
<feature type="region of interest" description="Disordered" evidence="1">
    <location>
        <begin position="124"/>
        <end position="165"/>
    </location>
</feature>
<evidence type="ECO:0000313" key="4">
    <source>
        <dbReference type="Proteomes" id="UP001358614"/>
    </source>
</evidence>
<feature type="compositionally biased region" description="Polar residues" evidence="1">
    <location>
        <begin position="1108"/>
        <end position="1129"/>
    </location>
</feature>
<feature type="compositionally biased region" description="Polar residues" evidence="1">
    <location>
        <begin position="311"/>
        <end position="320"/>
    </location>
</feature>
<feature type="compositionally biased region" description="Polar residues" evidence="1">
    <location>
        <begin position="1030"/>
        <end position="1043"/>
    </location>
</feature>
<feature type="compositionally biased region" description="Basic and acidic residues" evidence="1">
    <location>
        <begin position="248"/>
        <end position="257"/>
    </location>
</feature>
<feature type="compositionally biased region" description="Polar residues" evidence="1">
    <location>
        <begin position="92"/>
        <end position="106"/>
    </location>
</feature>
<feature type="compositionally biased region" description="Basic and acidic residues" evidence="1">
    <location>
        <begin position="1000"/>
        <end position="1028"/>
    </location>
</feature>
<feature type="compositionally biased region" description="Polar residues" evidence="1">
    <location>
        <begin position="1277"/>
        <end position="1287"/>
    </location>
</feature>
<feature type="compositionally biased region" description="Polar residues" evidence="1">
    <location>
        <begin position="355"/>
        <end position="388"/>
    </location>
</feature>
<dbReference type="EMBL" id="CP144090">
    <property type="protein sequence ID" value="WWD08344.1"/>
    <property type="molecule type" value="Genomic_DNA"/>
</dbReference>
<feature type="compositionally biased region" description="Basic and acidic residues" evidence="1">
    <location>
        <begin position="1289"/>
        <end position="1302"/>
    </location>
</feature>
<keyword evidence="4" id="KW-1185">Reference proteome</keyword>
<gene>
    <name evidence="3" type="ORF">V865_006456</name>
</gene>
<name>A0AAX4KQG2_9TREE</name>
<feature type="region of interest" description="Disordered" evidence="1">
    <location>
        <begin position="301"/>
        <end position="498"/>
    </location>
</feature>
<evidence type="ECO:0000256" key="1">
    <source>
        <dbReference type="SAM" id="MobiDB-lite"/>
    </source>
</evidence>
<reference evidence="3 4" key="1">
    <citation type="submission" date="2024-01" db="EMBL/GenBank/DDBJ databases">
        <title>Comparative genomics of Cryptococcus and Kwoniella reveals pathogenesis evolution and contrasting modes of karyotype evolution via chromosome fusion or intercentromeric recombination.</title>
        <authorList>
            <person name="Coelho M.A."/>
            <person name="David-Palma M."/>
            <person name="Shea T."/>
            <person name="Bowers K."/>
            <person name="McGinley-Smith S."/>
            <person name="Mohammad A.W."/>
            <person name="Gnirke A."/>
            <person name="Yurkov A.M."/>
            <person name="Nowrousian M."/>
            <person name="Sun S."/>
            <person name="Cuomo C.A."/>
            <person name="Heitman J."/>
        </authorList>
    </citation>
    <scope>NUCLEOTIDE SEQUENCE [LARGE SCALE GENOMIC DNA]</scope>
    <source>
        <strain evidence="3 4">PYCC6329</strain>
    </source>
</reference>
<feature type="region of interest" description="Disordered" evidence="1">
    <location>
        <begin position="762"/>
        <end position="805"/>
    </location>
</feature>
<proteinExistence type="predicted"/>
<dbReference type="GeneID" id="91105257"/>
<feature type="compositionally biased region" description="Acidic residues" evidence="1">
    <location>
        <begin position="1310"/>
        <end position="1324"/>
    </location>
</feature>
<protein>
    <submittedName>
        <fullName evidence="3">Uncharacterized protein</fullName>
    </submittedName>
</protein>
<feature type="region of interest" description="Disordered" evidence="1">
    <location>
        <begin position="675"/>
        <end position="701"/>
    </location>
</feature>
<feature type="compositionally biased region" description="Polar residues" evidence="1">
    <location>
        <begin position="483"/>
        <end position="496"/>
    </location>
</feature>
<feature type="compositionally biased region" description="Polar residues" evidence="1">
    <location>
        <begin position="396"/>
        <end position="415"/>
    </location>
</feature>
<feature type="compositionally biased region" description="Pro residues" evidence="1">
    <location>
        <begin position="1176"/>
        <end position="1198"/>
    </location>
</feature>
<feature type="compositionally biased region" description="Low complexity" evidence="1">
    <location>
        <begin position="66"/>
        <end position="83"/>
    </location>
</feature>
<feature type="region of interest" description="Disordered" evidence="1">
    <location>
        <begin position="1105"/>
        <end position="1324"/>
    </location>
</feature>
<feature type="compositionally biased region" description="Polar residues" evidence="1">
    <location>
        <begin position="678"/>
        <end position="692"/>
    </location>
</feature>
<accession>A0AAX4KQG2</accession>
<feature type="transmembrane region" description="Helical" evidence="2">
    <location>
        <begin position="167"/>
        <end position="189"/>
    </location>
</feature>
<feature type="region of interest" description="Disordered" evidence="1">
    <location>
        <begin position="232"/>
        <end position="262"/>
    </location>
</feature>
<feature type="region of interest" description="Disordered" evidence="1">
    <location>
        <begin position="63"/>
        <end position="106"/>
    </location>
</feature>
<dbReference type="RefSeq" id="XP_066086311.1">
    <property type="nucleotide sequence ID" value="XM_066230214.1"/>
</dbReference>
<sequence>MCESIPSVTLWGTTQLTSTITTSTILTTQVAQSTRLLTSQVVTREIITSLVPQQTLYYPCSEFEGTTQPARPAPAQSRPATTQGEDEGSVDPNATGQFTGSLPTQTRATTRSLSFTSLTIKSTSISPSSIHGNSAAYTSSAPASSSSIEGGESTTNSSTTRSNSSGIIAGAVVGGIFGLIILVILLICCQKRRARRRRMGSAAGEDWNDTSEGGGGNGNDYWERRFREIESANSSRGNGLGLNGMEGGRGEKEKGDWDSQTSKKMRLTLDLGSKDLPSRPPSRLSMISSFFGGRMTPTPNIMASPYHSHSRTGSTPTLRSTFGHGNGNQKSRRPSTKGSGSRFSFNPFRRHQQNKHSYSGNQFLSQTQFPNPNQTHMRNHSRSMSSPWVQEDSRSSKSTGTGRNRSAGYSTSNKSPGARPSLEDGYHNNVNRTGWKSTHQTVNTNEKRHSQSTFGKKISSFDQPPGTTFKEDHTVNNNNNGNSTWSHQSSNFSHNPVQLPPQAMTTNTQSISTTGLPAVREGRVIESPTEEDIEERRNMEWIRHSTIPSDQGEGEETLDNTDEEKMKELKSQLGIDELGGLPDISIFKNLDNPNGPNMPPKPYLGFGQFNPSIGNTPPQLGAIGTYTSSNSHLSGISTIPSLPPATTRGGYSSGISSVGSSSFIPFVPPPKGLGGNGTVTSHLSGVSSNGSATGTGGLPFIPPIRGGHGSLSGLSITPSTVLPRGYLSGLSSAHSFTNRTIRPKSPDSVSIPSDIIINGHGQASSLQRNNSQSTVSSYSTHPVSPYSTQPSFGVSRPNSQFSVSNTNRNTRTLTFYRPERRSSNAGYPYPYPPVSRRSSSIKLKRIPSGRVVSSIVHRDSSLLPSISGMGMGMPNNRKSAFQDADEDGYPDGSGNMVIDIPALPLPPQPAGVGVSIPEKIPSPPPTSFLIPENISRRSLKNQRESKGKHVPKIRLSQRALTPSLWIDEELLARFAASQNDGDEEGSNATFDDTSTVKPTPVKEKNTHLRTKSKDDGDGSKRNSVKKDTSVPPSQSTTTRVDNQLDTDERPLISRFSNSTQPTISRNNSTASTTTTISGEGTMHGMTNLQSGSVSVSRMNSNVSVYDNHAQSDQRPLTPSQPIHTSNESGSYLPEPTSLTPRPRPRPKSNRKQSLYVPKDKGKGKEKAKEITILSPHTPPNKLPLFSPPFPKPPTPPLPFSTWVQESQFASSSTSTSTQGGGNKDFRFSIKQGRKQQNQQNDLQGQGSVQGRFEMDDESGHGHGKSVVTPQLPFLTLGSLSTNSSVTDLNVRDGKDGTDDWRSNRKKSAYEDADEGEGEFMADRI</sequence>
<feature type="region of interest" description="Disordered" evidence="1">
    <location>
        <begin position="198"/>
        <end position="219"/>
    </location>
</feature>
<dbReference type="KEGG" id="ker:91105257"/>
<feature type="region of interest" description="Disordered" evidence="1">
    <location>
        <begin position="978"/>
        <end position="1093"/>
    </location>
</feature>
<feature type="compositionally biased region" description="Low complexity" evidence="1">
    <location>
        <begin position="1234"/>
        <end position="1246"/>
    </location>
</feature>
<feature type="compositionally biased region" description="Low complexity" evidence="1">
    <location>
        <begin position="1062"/>
        <end position="1077"/>
    </location>
</feature>
<keyword evidence="2" id="KW-0472">Membrane</keyword>
<organism evidence="3 4">
    <name type="scientific">Kwoniella europaea PYCC6329</name>
    <dbReference type="NCBI Taxonomy" id="1423913"/>
    <lineage>
        <taxon>Eukaryota</taxon>
        <taxon>Fungi</taxon>
        <taxon>Dikarya</taxon>
        <taxon>Basidiomycota</taxon>
        <taxon>Agaricomycotina</taxon>
        <taxon>Tremellomycetes</taxon>
        <taxon>Tremellales</taxon>
        <taxon>Cryptococcaceae</taxon>
        <taxon>Kwoniella</taxon>
    </lineage>
</organism>